<dbReference type="InterPro" id="IPR000432">
    <property type="entry name" value="DNA_mismatch_repair_MutS_C"/>
</dbReference>
<dbReference type="AlphaFoldDB" id="A0A1M6GYR4"/>
<comment type="similarity">
    <text evidence="7">Belongs to the DNA mismatch repair MutS family. MutS2 subfamily.</text>
</comment>
<dbReference type="PROSITE" id="PS00486">
    <property type="entry name" value="DNA_MISMATCH_REPAIR_2"/>
    <property type="match status" value="1"/>
</dbReference>
<dbReference type="GO" id="GO:0072344">
    <property type="term" value="P:rescue of stalled ribosome"/>
    <property type="evidence" value="ECO:0007669"/>
    <property type="project" value="UniProtKB-UniRule"/>
</dbReference>
<dbReference type="EC" id="3.1.-.-" evidence="7"/>
<dbReference type="HAMAP" id="MF_00092">
    <property type="entry name" value="MutS2"/>
    <property type="match status" value="1"/>
</dbReference>
<accession>A0A1M6GYR4</accession>
<dbReference type="GO" id="GO:0045910">
    <property type="term" value="P:negative regulation of DNA recombination"/>
    <property type="evidence" value="ECO:0007669"/>
    <property type="project" value="InterPro"/>
</dbReference>
<evidence type="ECO:0000256" key="6">
    <source>
        <dbReference type="ARBA" id="ARBA00023125"/>
    </source>
</evidence>
<reference evidence="10 11" key="1">
    <citation type="submission" date="2016-11" db="EMBL/GenBank/DDBJ databases">
        <authorList>
            <person name="Jaros S."/>
            <person name="Januszkiewicz K."/>
            <person name="Wedrychowicz H."/>
        </authorList>
    </citation>
    <scope>NUCLEOTIDE SEQUENCE [LARGE SCALE GENOMIC DNA]</scope>
    <source>
        <strain evidence="10 11">DSM 17477</strain>
    </source>
</reference>
<dbReference type="Gene3D" id="3.30.1370.110">
    <property type="match status" value="1"/>
</dbReference>
<feature type="coiled-coil region" evidence="8">
    <location>
        <begin position="521"/>
        <end position="591"/>
    </location>
</feature>
<gene>
    <name evidence="7" type="primary">mutS2</name>
    <name evidence="7" type="synonym">rqcU</name>
    <name evidence="10" type="ORF">SAMN02745751_01849</name>
</gene>
<proteinExistence type="inferred from homology"/>
<dbReference type="RefSeq" id="WP_073049301.1">
    <property type="nucleotide sequence ID" value="NZ_FQZL01000012.1"/>
</dbReference>
<dbReference type="GO" id="GO:0016887">
    <property type="term" value="F:ATP hydrolysis activity"/>
    <property type="evidence" value="ECO:0007669"/>
    <property type="project" value="InterPro"/>
</dbReference>
<dbReference type="GO" id="GO:0006298">
    <property type="term" value="P:mismatch repair"/>
    <property type="evidence" value="ECO:0007669"/>
    <property type="project" value="InterPro"/>
</dbReference>
<keyword evidence="8" id="KW-0175">Coiled coil</keyword>
<comment type="subunit">
    <text evidence="7">Homodimer. Binds to stalled ribosomes, contacting rRNA.</text>
</comment>
<dbReference type="GO" id="GO:0140664">
    <property type="term" value="F:ATP-dependent DNA damage sensor activity"/>
    <property type="evidence" value="ECO:0007669"/>
    <property type="project" value="InterPro"/>
</dbReference>
<dbReference type="SMART" id="SM00534">
    <property type="entry name" value="MUTSac"/>
    <property type="match status" value="1"/>
</dbReference>
<keyword evidence="7" id="KW-0540">Nuclease</keyword>
<dbReference type="STRING" id="1121476.SAMN02745751_01849"/>
<comment type="function">
    <text evidence="7">Acts as a ribosome collision sensor, splitting the ribosome into its 2 subunits. Detects stalled/collided 70S ribosomes which it binds and splits by an ATP-hydrolysis driven conformational change. Acts upstream of the ribosome quality control system (RQC), a ribosome-associated complex that mediates the extraction of incompletely synthesized nascent chains from stalled ribosomes and their subsequent degradation. Probably generates substrates for RQC.</text>
</comment>
<dbReference type="PROSITE" id="PS50828">
    <property type="entry name" value="SMR"/>
    <property type="match status" value="1"/>
</dbReference>
<evidence type="ECO:0000256" key="1">
    <source>
        <dbReference type="ARBA" id="ARBA00022730"/>
    </source>
</evidence>
<dbReference type="InterPro" id="IPR005747">
    <property type="entry name" value="MutS2"/>
</dbReference>
<evidence type="ECO:0000313" key="10">
    <source>
        <dbReference type="EMBL" id="SHJ15072.1"/>
    </source>
</evidence>
<dbReference type="InterPro" id="IPR046893">
    <property type="entry name" value="MSSS"/>
</dbReference>
<dbReference type="InterPro" id="IPR045076">
    <property type="entry name" value="MutS"/>
</dbReference>
<dbReference type="SUPFAM" id="SSF160443">
    <property type="entry name" value="SMR domain-like"/>
    <property type="match status" value="1"/>
</dbReference>
<dbReference type="Proteomes" id="UP000184052">
    <property type="component" value="Unassembled WGS sequence"/>
</dbReference>
<keyword evidence="1 7" id="KW-0699">rRNA-binding</keyword>
<dbReference type="InterPro" id="IPR036187">
    <property type="entry name" value="DNA_mismatch_repair_MutS_sf"/>
</dbReference>
<evidence type="ECO:0000259" key="9">
    <source>
        <dbReference type="PROSITE" id="PS50828"/>
    </source>
</evidence>
<protein>
    <recommendedName>
        <fullName evidence="7">Endonuclease MutS2</fullName>
        <ecNumber evidence="7">3.1.-.-</ecNumber>
    </recommendedName>
    <alternativeName>
        <fullName evidence="7">Ribosome-associated protein quality control-upstream factor</fullName>
        <shortName evidence="7">RQC-upstream factor</shortName>
        <shortName evidence="7">RqcU</shortName>
        <ecNumber evidence="7">3.6.4.-</ecNumber>
    </alternativeName>
</protein>
<dbReference type="InterPro" id="IPR002625">
    <property type="entry name" value="Smr_dom"/>
</dbReference>
<dbReference type="GO" id="GO:0043023">
    <property type="term" value="F:ribosomal large subunit binding"/>
    <property type="evidence" value="ECO:0007669"/>
    <property type="project" value="UniProtKB-UniRule"/>
</dbReference>
<dbReference type="PANTHER" id="PTHR48466:SF2">
    <property type="entry name" value="OS10G0509000 PROTEIN"/>
    <property type="match status" value="1"/>
</dbReference>
<keyword evidence="5 7" id="KW-0694">RNA-binding</keyword>
<dbReference type="InterPro" id="IPR036063">
    <property type="entry name" value="Smr_dom_sf"/>
</dbReference>
<dbReference type="SMART" id="SM00533">
    <property type="entry name" value="MUTSd"/>
    <property type="match status" value="1"/>
</dbReference>
<keyword evidence="6 7" id="KW-0238">DNA-binding</keyword>
<dbReference type="GO" id="GO:0004519">
    <property type="term" value="F:endonuclease activity"/>
    <property type="evidence" value="ECO:0007669"/>
    <property type="project" value="UniProtKB-UniRule"/>
</dbReference>
<evidence type="ECO:0000256" key="7">
    <source>
        <dbReference type="HAMAP-Rule" id="MF_00092"/>
    </source>
</evidence>
<evidence type="ECO:0000256" key="8">
    <source>
        <dbReference type="SAM" id="Coils"/>
    </source>
</evidence>
<dbReference type="SUPFAM" id="SSF52540">
    <property type="entry name" value="P-loop containing nucleoside triphosphate hydrolases"/>
    <property type="match status" value="1"/>
</dbReference>
<dbReference type="OrthoDB" id="9808166at2"/>
<feature type="binding site" evidence="7">
    <location>
        <begin position="337"/>
        <end position="344"/>
    </location>
    <ligand>
        <name>ATP</name>
        <dbReference type="ChEBI" id="CHEBI:30616"/>
    </ligand>
</feature>
<dbReference type="FunFam" id="3.40.50.300:FF:000830">
    <property type="entry name" value="Endonuclease MutS2"/>
    <property type="match status" value="1"/>
</dbReference>
<dbReference type="GO" id="GO:0019843">
    <property type="term" value="F:rRNA binding"/>
    <property type="evidence" value="ECO:0007669"/>
    <property type="project" value="UniProtKB-UniRule"/>
</dbReference>
<evidence type="ECO:0000256" key="4">
    <source>
        <dbReference type="ARBA" id="ARBA00022840"/>
    </source>
</evidence>
<evidence type="ECO:0000313" key="11">
    <source>
        <dbReference type="Proteomes" id="UP000184052"/>
    </source>
</evidence>
<evidence type="ECO:0000256" key="2">
    <source>
        <dbReference type="ARBA" id="ARBA00022741"/>
    </source>
</evidence>
<dbReference type="Pfam" id="PF20297">
    <property type="entry name" value="MSSS"/>
    <property type="match status" value="1"/>
</dbReference>
<dbReference type="SUPFAM" id="SSF48334">
    <property type="entry name" value="DNA repair protein MutS, domain III"/>
    <property type="match status" value="1"/>
</dbReference>
<name>A0A1M6GYR4_9FIRM</name>
<dbReference type="GO" id="GO:0030983">
    <property type="term" value="F:mismatched DNA binding"/>
    <property type="evidence" value="ECO:0007669"/>
    <property type="project" value="InterPro"/>
</dbReference>
<keyword evidence="2 7" id="KW-0547">Nucleotide-binding</keyword>
<sequence>MKEKTIKVLEFDKILEILEKKTETDLGKEYLRKSRVLSDINEIRIKQKETSEGITLIMEKGNPPFNGVSSVRDYIKRAELGGTLSAGMLLKVGHSLRASRVIRNYIKSSTGTKDGGNIKILSQMAEGLIPNKIVEEAITNAIISEEEISDNASSTLKSIRKSIVNKNNVIRNRLSNIVSTLSAKKYLQDAIVTIRNDRHVVPVKQEYRHQVKGLIHDQSSTGATLFIEPMAIVELNNELSTLMIDEKKEIERILAELTDLVAAISEEIQSNEILLGELDFIFAKSKLSLHYNCYEPVLNDEGYINIKKGRHPLIPKNDVVPTDIWLGKEFRTLIITGPNTGGKTVCLKTIGLFTLMAQFGLHIPAKSGSQIGVFNNVFADIGDEQSIEQSLSTFSSHMTNIVEIFNEIEDNSLVLLDEVGAGTDPVEGAALATSILEELHGRNVVTAATTHYSELKIYALTREGVINGSVEFDVETLSPTYKVLIGVPGKSNAFEISKKLGLHEYIIEIARNSIEKNDVQFEDALIQIEKDRKEIESTKEEILRLKKEQKNLSEKLKIEEEKIKKRKERIVDEAKAEAKEIIENVKKDTGEMISRIERYSSIIDKESRKDVNDIKSGLNKRIKELSKTEYILETTDDGKPIKKGDHVYIKSLNQKGYVLTEPTDDGKVTVQAGIMKLSVPVNTLVKTESEDEKSTKKAKNKMYSLKSKNIKTSIDLRGMNLEEAFLEIDKYLDDAYLSGLKEVQIIHGKGTGVLRKGIAELLRTHRLVVKHRLGEFGEGGSGVTVVTLKS</sequence>
<keyword evidence="4 7" id="KW-0067">ATP-binding</keyword>
<dbReference type="SMART" id="SM00463">
    <property type="entry name" value="SMR"/>
    <property type="match status" value="1"/>
</dbReference>
<dbReference type="NCBIfam" id="TIGR01069">
    <property type="entry name" value="mutS2"/>
    <property type="match status" value="1"/>
</dbReference>
<evidence type="ECO:0000256" key="3">
    <source>
        <dbReference type="ARBA" id="ARBA00022801"/>
    </source>
</evidence>
<dbReference type="EMBL" id="FQZL01000012">
    <property type="protein sequence ID" value="SHJ15072.1"/>
    <property type="molecule type" value="Genomic_DNA"/>
</dbReference>
<keyword evidence="7" id="KW-0255">Endonuclease</keyword>
<keyword evidence="3 7" id="KW-0378">Hydrolase</keyword>
<dbReference type="EC" id="3.6.4.-" evidence="7"/>
<dbReference type="Gene3D" id="3.40.50.300">
    <property type="entry name" value="P-loop containing nucleotide triphosphate hydrolases"/>
    <property type="match status" value="1"/>
</dbReference>
<comment type="function">
    <text evidence="7">Endonuclease that is involved in the suppression of homologous recombination and thus may have a key role in the control of bacterial genetic diversity.</text>
</comment>
<evidence type="ECO:0000256" key="5">
    <source>
        <dbReference type="ARBA" id="ARBA00022884"/>
    </source>
</evidence>
<organism evidence="10 11">
    <name type="scientific">Dethiosulfatibacter aminovorans DSM 17477</name>
    <dbReference type="NCBI Taxonomy" id="1121476"/>
    <lineage>
        <taxon>Bacteria</taxon>
        <taxon>Bacillati</taxon>
        <taxon>Bacillota</taxon>
        <taxon>Tissierellia</taxon>
        <taxon>Dethiosulfatibacter</taxon>
    </lineage>
</organism>
<dbReference type="GO" id="GO:0005524">
    <property type="term" value="F:ATP binding"/>
    <property type="evidence" value="ECO:0007669"/>
    <property type="project" value="UniProtKB-UniRule"/>
</dbReference>
<dbReference type="PIRSF" id="PIRSF005814">
    <property type="entry name" value="MutS_YshD"/>
    <property type="match status" value="1"/>
</dbReference>
<dbReference type="CDD" id="cd03280">
    <property type="entry name" value="ABC_MutS2"/>
    <property type="match status" value="1"/>
</dbReference>
<keyword evidence="11" id="KW-1185">Reference proteome</keyword>
<dbReference type="InterPro" id="IPR007696">
    <property type="entry name" value="DNA_mismatch_repair_MutS_core"/>
</dbReference>
<dbReference type="PANTHER" id="PTHR48466">
    <property type="entry name" value="OS10G0509000 PROTEIN-RELATED"/>
    <property type="match status" value="1"/>
</dbReference>
<dbReference type="InterPro" id="IPR027417">
    <property type="entry name" value="P-loop_NTPase"/>
</dbReference>
<dbReference type="Pfam" id="PF00488">
    <property type="entry name" value="MutS_V"/>
    <property type="match status" value="1"/>
</dbReference>
<dbReference type="Pfam" id="PF01713">
    <property type="entry name" value="Smr"/>
    <property type="match status" value="1"/>
</dbReference>
<feature type="domain" description="Smr" evidence="9">
    <location>
        <begin position="714"/>
        <end position="789"/>
    </location>
</feature>